<comment type="caution">
    <text evidence="1">The sequence shown here is derived from an EMBL/GenBank/DDBJ whole genome shotgun (WGS) entry which is preliminary data.</text>
</comment>
<dbReference type="EMBL" id="JACGCI010000234">
    <property type="protein sequence ID" value="KAF6741557.1"/>
    <property type="molecule type" value="Genomic_DNA"/>
</dbReference>
<dbReference type="AlphaFoldDB" id="A0A8H6LUR4"/>
<dbReference type="Pfam" id="PF26113">
    <property type="entry name" value="GH16_XgeA"/>
    <property type="match status" value="1"/>
</dbReference>
<dbReference type="SUPFAM" id="SSF49899">
    <property type="entry name" value="Concanavalin A-like lectins/glucanases"/>
    <property type="match status" value="1"/>
</dbReference>
<name>A0A8H6LUR4_9AGAR</name>
<evidence type="ECO:0000313" key="2">
    <source>
        <dbReference type="Proteomes" id="UP000521943"/>
    </source>
</evidence>
<evidence type="ECO:0000313" key="1">
    <source>
        <dbReference type="EMBL" id="KAF6741557.1"/>
    </source>
</evidence>
<dbReference type="InterPro" id="IPR050546">
    <property type="entry name" value="Glycosyl_Hydrlase_16"/>
</dbReference>
<keyword evidence="2" id="KW-1185">Reference proteome</keyword>
<dbReference type="Gene3D" id="2.60.120.200">
    <property type="match status" value="1"/>
</dbReference>
<dbReference type="GO" id="GO:0009251">
    <property type="term" value="P:glucan catabolic process"/>
    <property type="evidence" value="ECO:0007669"/>
    <property type="project" value="TreeGrafter"/>
</dbReference>
<dbReference type="GO" id="GO:0016787">
    <property type="term" value="F:hydrolase activity"/>
    <property type="evidence" value="ECO:0007669"/>
    <property type="project" value="UniProtKB-KW"/>
</dbReference>
<proteinExistence type="predicted"/>
<dbReference type="InterPro" id="IPR013320">
    <property type="entry name" value="ConA-like_dom_sf"/>
</dbReference>
<organism evidence="1 2">
    <name type="scientific">Ephemerocybe angulata</name>
    <dbReference type="NCBI Taxonomy" id="980116"/>
    <lineage>
        <taxon>Eukaryota</taxon>
        <taxon>Fungi</taxon>
        <taxon>Dikarya</taxon>
        <taxon>Basidiomycota</taxon>
        <taxon>Agaricomycotina</taxon>
        <taxon>Agaricomycetes</taxon>
        <taxon>Agaricomycetidae</taxon>
        <taxon>Agaricales</taxon>
        <taxon>Agaricineae</taxon>
        <taxon>Psathyrellaceae</taxon>
        <taxon>Ephemerocybe</taxon>
    </lineage>
</organism>
<protein>
    <submittedName>
        <fullName evidence="1">Glycoside hydrolase family 16 protein</fullName>
    </submittedName>
</protein>
<sequence>MNLNSRAKLSALLLTLIAYYTAAVGALTYSLSETIIGPAFYDKFIWRSGQDPSHGRVNYTSKDVSQKLNLTFATPDTFILRADYKTVLDPAGPGRNSVRIRSNASYTTHVAIFDVRHMPQGCGYGEVDIVEGVHSKPPNLATLHTTAGCTMPANRSHTGSSASNNCEGGCNVKFPSNQSFGLAFNDNGGGWFALERTATYIKLWFWPRKGGAVPSYILIHGYVYMSLYIVRIPNTSCDITKYFSDNHIINNLTFCGDWAGPAYASSGCSLTCTEFVNQNTDYFKNAYFDIAAVRIYKE</sequence>
<dbReference type="OrthoDB" id="192832at2759"/>
<dbReference type="Proteomes" id="UP000521943">
    <property type="component" value="Unassembled WGS sequence"/>
</dbReference>
<keyword evidence="1" id="KW-0378">Hydrolase</keyword>
<dbReference type="PANTHER" id="PTHR10963">
    <property type="entry name" value="GLYCOSYL HYDROLASE-RELATED"/>
    <property type="match status" value="1"/>
</dbReference>
<dbReference type="PANTHER" id="PTHR10963:SF24">
    <property type="entry name" value="GLYCOSIDASE C21B10.07-RELATED"/>
    <property type="match status" value="1"/>
</dbReference>
<gene>
    <name evidence="1" type="ORF">DFP72DRAFT_995014</name>
</gene>
<accession>A0A8H6LUR4</accession>
<reference evidence="1 2" key="1">
    <citation type="submission" date="2020-07" db="EMBL/GenBank/DDBJ databases">
        <title>Comparative genomics of pyrophilous fungi reveals a link between fire events and developmental genes.</title>
        <authorList>
            <consortium name="DOE Joint Genome Institute"/>
            <person name="Steindorff A.S."/>
            <person name="Carver A."/>
            <person name="Calhoun S."/>
            <person name="Stillman K."/>
            <person name="Liu H."/>
            <person name="Lipzen A."/>
            <person name="Pangilinan J."/>
            <person name="Labutti K."/>
            <person name="Bruns T.D."/>
            <person name="Grigoriev I.V."/>
        </authorList>
    </citation>
    <scope>NUCLEOTIDE SEQUENCE [LARGE SCALE GENOMIC DNA]</scope>
    <source>
        <strain evidence="1 2">CBS 144469</strain>
    </source>
</reference>